<evidence type="ECO:0000313" key="1">
    <source>
        <dbReference type="EMBL" id="CAK5074873.1"/>
    </source>
</evidence>
<proteinExistence type="predicted"/>
<organism evidence="1 2">
    <name type="scientific">Meloidogyne enterolobii</name>
    <name type="common">Root-knot nematode worm</name>
    <name type="synonym">Meloidogyne mayaguensis</name>
    <dbReference type="NCBI Taxonomy" id="390850"/>
    <lineage>
        <taxon>Eukaryota</taxon>
        <taxon>Metazoa</taxon>
        <taxon>Ecdysozoa</taxon>
        <taxon>Nematoda</taxon>
        <taxon>Chromadorea</taxon>
        <taxon>Rhabditida</taxon>
        <taxon>Tylenchina</taxon>
        <taxon>Tylenchomorpha</taxon>
        <taxon>Tylenchoidea</taxon>
        <taxon>Meloidogynidae</taxon>
        <taxon>Meloidogyninae</taxon>
        <taxon>Meloidogyne</taxon>
    </lineage>
</organism>
<name>A0ACB0Z8L8_MELEN</name>
<dbReference type="Proteomes" id="UP001497535">
    <property type="component" value="Unassembled WGS sequence"/>
</dbReference>
<protein>
    <submittedName>
        <fullName evidence="1">Uncharacterized protein</fullName>
    </submittedName>
</protein>
<keyword evidence="2" id="KW-1185">Reference proteome</keyword>
<sequence>MSISSCCSVGMSRAIISDHVSTSTWARPAASLSWTTSASKRSSSSTVVSVAFSTVRTARPFTLSVAKTVASCNRMTADIVTAVVQLNSQRVVVVVVAVVQLNQKGTDS</sequence>
<accession>A0ACB0Z8L8</accession>
<evidence type="ECO:0000313" key="2">
    <source>
        <dbReference type="Proteomes" id="UP001497535"/>
    </source>
</evidence>
<dbReference type="EMBL" id="CAVMJV010000027">
    <property type="protein sequence ID" value="CAK5074873.1"/>
    <property type="molecule type" value="Genomic_DNA"/>
</dbReference>
<gene>
    <name evidence="1" type="ORF">MENTE1834_LOCUS21643</name>
</gene>
<comment type="caution">
    <text evidence="1">The sequence shown here is derived from an EMBL/GenBank/DDBJ whole genome shotgun (WGS) entry which is preliminary data.</text>
</comment>
<reference evidence="1" key="1">
    <citation type="submission" date="2023-11" db="EMBL/GenBank/DDBJ databases">
        <authorList>
            <person name="Poullet M."/>
        </authorList>
    </citation>
    <scope>NUCLEOTIDE SEQUENCE</scope>
    <source>
        <strain evidence="1">E1834</strain>
    </source>
</reference>